<dbReference type="PROSITE" id="PS50883">
    <property type="entry name" value="EAL"/>
    <property type="match status" value="1"/>
</dbReference>
<evidence type="ECO:0000259" key="3">
    <source>
        <dbReference type="PROSITE" id="PS50887"/>
    </source>
</evidence>
<dbReference type="EMBL" id="CAFBIY010000294">
    <property type="protein sequence ID" value="CAB4853614.1"/>
    <property type="molecule type" value="Genomic_DNA"/>
</dbReference>
<dbReference type="Gene3D" id="3.30.450.20">
    <property type="entry name" value="PAS domain"/>
    <property type="match status" value="2"/>
</dbReference>
<dbReference type="PANTHER" id="PTHR33121:SF70">
    <property type="entry name" value="SIGNALING PROTEIN YKOW"/>
    <property type="match status" value="1"/>
</dbReference>
<dbReference type="SMART" id="SM00052">
    <property type="entry name" value="EAL"/>
    <property type="match status" value="1"/>
</dbReference>
<dbReference type="SUPFAM" id="SSF55073">
    <property type="entry name" value="Nucleotide cyclase"/>
    <property type="match status" value="1"/>
</dbReference>
<dbReference type="PROSITE" id="PS50112">
    <property type="entry name" value="PAS"/>
    <property type="match status" value="1"/>
</dbReference>
<sequence>MSTRSNWICRRAAPSSTALETATSIIQNFNDAVVVSDEASRILAINPQAQRLFGIVGAPPEHLDALVPSNLDVEHHRHVATFAATGRDTLDLSATRDLFGRRADGTLFPVVVNISRWEAPDGSVQFVSVVREDARRRLDAASMEWTRLLLTGLLATSSTEILVVDERLAVVAAGDSFRRRFLNGDDPTGMRLPELMAQYPAAPNFDVLFAAVQAVAGNTEVRVTAGTGWGLGDRWFEVVASPLRPGSGVLLEATDVTELVLAARANADRPGRDSATSLLSRTGIIDWIECELAERSQRQLCITMLQIDQFDVIDETLGPRAADELLAQIAVHLKLQIPAYAAAARTDRSTFCIAFPCGTSEEADERSSGLRDAVRQPVSANGRTLRLTASVGATFGSEHRDASRSLREAEEAMLEAHRRGGNRYAPFIPDALDASDGVLRKWNALTEALQFRQMEVWFQPIVRLSNGRPFAAEALSRWHHPQFGEISPVEFIPIAEWGAEISRLGAFVQDRAAEVAMAVRGDRGARVSDLQMSINVSRHELAVPSFATGFLSRASGNSVHPDWFALEVGEDALADDDPTTVSNLQRLAAAGVCITVSDFGSGASSVERLLEIPVTRVKIARRLVASMLSDPQSARVVATAIAMVHELGIDVVAEGVETADQANELIRLGCHSAQGYYFAPAVPATELADVLRDLGSLTSP</sequence>
<dbReference type="SUPFAM" id="SSF55785">
    <property type="entry name" value="PYP-like sensor domain (PAS domain)"/>
    <property type="match status" value="1"/>
</dbReference>
<dbReference type="Gene3D" id="3.30.70.270">
    <property type="match status" value="1"/>
</dbReference>
<dbReference type="InterPro" id="IPR035919">
    <property type="entry name" value="EAL_sf"/>
</dbReference>
<dbReference type="GO" id="GO:0071111">
    <property type="term" value="F:cyclic-guanylate-specific phosphodiesterase activity"/>
    <property type="evidence" value="ECO:0007669"/>
    <property type="project" value="InterPro"/>
</dbReference>
<organism evidence="4">
    <name type="scientific">freshwater metagenome</name>
    <dbReference type="NCBI Taxonomy" id="449393"/>
    <lineage>
        <taxon>unclassified sequences</taxon>
        <taxon>metagenomes</taxon>
        <taxon>ecological metagenomes</taxon>
    </lineage>
</organism>
<dbReference type="NCBIfam" id="TIGR00254">
    <property type="entry name" value="GGDEF"/>
    <property type="match status" value="1"/>
</dbReference>
<dbReference type="InterPro" id="IPR043128">
    <property type="entry name" value="Rev_trsase/Diguanyl_cyclase"/>
</dbReference>
<feature type="domain" description="EAL" evidence="2">
    <location>
        <begin position="438"/>
        <end position="695"/>
    </location>
</feature>
<dbReference type="NCBIfam" id="TIGR00229">
    <property type="entry name" value="sensory_box"/>
    <property type="match status" value="1"/>
</dbReference>
<protein>
    <submittedName>
        <fullName evidence="4">Unannotated protein</fullName>
    </submittedName>
</protein>
<dbReference type="Pfam" id="PF00989">
    <property type="entry name" value="PAS"/>
    <property type="match status" value="1"/>
</dbReference>
<dbReference type="CDD" id="cd01949">
    <property type="entry name" value="GGDEF"/>
    <property type="match status" value="1"/>
</dbReference>
<dbReference type="InterPro" id="IPR001633">
    <property type="entry name" value="EAL_dom"/>
</dbReference>
<dbReference type="InterPro" id="IPR000160">
    <property type="entry name" value="GGDEF_dom"/>
</dbReference>
<dbReference type="InterPro" id="IPR029787">
    <property type="entry name" value="Nucleotide_cyclase"/>
</dbReference>
<dbReference type="CDD" id="cd01948">
    <property type="entry name" value="EAL"/>
    <property type="match status" value="1"/>
</dbReference>
<dbReference type="AlphaFoldDB" id="A0A6J7C9L4"/>
<dbReference type="InterPro" id="IPR000014">
    <property type="entry name" value="PAS"/>
</dbReference>
<evidence type="ECO:0000313" key="4">
    <source>
        <dbReference type="EMBL" id="CAB4853614.1"/>
    </source>
</evidence>
<dbReference type="InterPro" id="IPR013767">
    <property type="entry name" value="PAS_fold"/>
</dbReference>
<evidence type="ECO:0000259" key="2">
    <source>
        <dbReference type="PROSITE" id="PS50883"/>
    </source>
</evidence>
<dbReference type="Gene3D" id="3.20.20.450">
    <property type="entry name" value="EAL domain"/>
    <property type="match status" value="1"/>
</dbReference>
<dbReference type="SMART" id="SM00267">
    <property type="entry name" value="GGDEF"/>
    <property type="match status" value="1"/>
</dbReference>
<feature type="domain" description="PAS" evidence="1">
    <location>
        <begin position="18"/>
        <end position="55"/>
    </location>
</feature>
<reference evidence="4" key="1">
    <citation type="submission" date="2020-05" db="EMBL/GenBank/DDBJ databases">
        <authorList>
            <person name="Chiriac C."/>
            <person name="Salcher M."/>
            <person name="Ghai R."/>
            <person name="Kavagutti S V."/>
        </authorList>
    </citation>
    <scope>NUCLEOTIDE SEQUENCE</scope>
</reference>
<dbReference type="InterPro" id="IPR050706">
    <property type="entry name" value="Cyclic-di-GMP_PDE-like"/>
</dbReference>
<dbReference type="Pfam" id="PF00563">
    <property type="entry name" value="EAL"/>
    <property type="match status" value="1"/>
</dbReference>
<gene>
    <name evidence="4" type="ORF">UFOPK3267_03149</name>
</gene>
<proteinExistence type="predicted"/>
<dbReference type="SUPFAM" id="SSF141868">
    <property type="entry name" value="EAL domain-like"/>
    <property type="match status" value="1"/>
</dbReference>
<dbReference type="PROSITE" id="PS50887">
    <property type="entry name" value="GGDEF"/>
    <property type="match status" value="1"/>
</dbReference>
<feature type="domain" description="GGDEF" evidence="3">
    <location>
        <begin position="298"/>
        <end position="429"/>
    </location>
</feature>
<dbReference type="PANTHER" id="PTHR33121">
    <property type="entry name" value="CYCLIC DI-GMP PHOSPHODIESTERASE PDEF"/>
    <property type="match status" value="1"/>
</dbReference>
<name>A0A6J7C9L4_9ZZZZ</name>
<dbReference type="GO" id="GO:0006355">
    <property type="term" value="P:regulation of DNA-templated transcription"/>
    <property type="evidence" value="ECO:0007669"/>
    <property type="project" value="InterPro"/>
</dbReference>
<dbReference type="InterPro" id="IPR035965">
    <property type="entry name" value="PAS-like_dom_sf"/>
</dbReference>
<dbReference type="Pfam" id="PF00990">
    <property type="entry name" value="GGDEF"/>
    <property type="match status" value="1"/>
</dbReference>
<evidence type="ECO:0000259" key="1">
    <source>
        <dbReference type="PROSITE" id="PS50112"/>
    </source>
</evidence>
<dbReference type="CDD" id="cd00130">
    <property type="entry name" value="PAS"/>
    <property type="match status" value="1"/>
</dbReference>
<accession>A0A6J7C9L4</accession>